<keyword evidence="2" id="KW-1003">Cell membrane</keyword>
<protein>
    <recommendedName>
        <fullName evidence="9">ATP synthase subunit I</fullName>
    </recommendedName>
</protein>
<dbReference type="Pfam" id="PF03899">
    <property type="entry name" value="ATP-synt_I"/>
    <property type="match status" value="1"/>
</dbReference>
<dbReference type="GO" id="GO:0005886">
    <property type="term" value="C:plasma membrane"/>
    <property type="evidence" value="ECO:0007669"/>
    <property type="project" value="UniProtKB-SubCell"/>
</dbReference>
<feature type="transmembrane region" description="Helical" evidence="6">
    <location>
        <begin position="40"/>
        <end position="63"/>
    </location>
</feature>
<accession>A0A5K7ZKI8</accession>
<feature type="transmembrane region" description="Helical" evidence="6">
    <location>
        <begin position="98"/>
        <end position="116"/>
    </location>
</feature>
<evidence type="ECO:0000256" key="1">
    <source>
        <dbReference type="ARBA" id="ARBA00004651"/>
    </source>
</evidence>
<dbReference type="RefSeq" id="WP_155305367.1">
    <property type="nucleotide sequence ID" value="NZ_AP021875.1"/>
</dbReference>
<keyword evidence="4 6" id="KW-1133">Transmembrane helix</keyword>
<feature type="transmembrane region" description="Helical" evidence="6">
    <location>
        <begin position="75"/>
        <end position="92"/>
    </location>
</feature>
<evidence type="ECO:0000256" key="3">
    <source>
        <dbReference type="ARBA" id="ARBA00022692"/>
    </source>
</evidence>
<evidence type="ECO:0008006" key="9">
    <source>
        <dbReference type="Google" id="ProtNLM"/>
    </source>
</evidence>
<dbReference type="Proteomes" id="UP000427769">
    <property type="component" value="Chromosome"/>
</dbReference>
<sequence length="129" mass="14240">MKTATTVLEVQKKYGSRALMLSIGVGLLSLAMGYKEICRGVVLGGVFSAINFALMGQLLRYRLQENRKAAARRSFAALLLRYALLAIPLVLAVQSERFNLPFTVVGIFMVQLVILFEQGSRLIFASVKN</sequence>
<dbReference type="OrthoDB" id="5518164at2"/>
<evidence type="ECO:0000256" key="5">
    <source>
        <dbReference type="ARBA" id="ARBA00023136"/>
    </source>
</evidence>
<evidence type="ECO:0000313" key="8">
    <source>
        <dbReference type="Proteomes" id="UP000427769"/>
    </source>
</evidence>
<gene>
    <name evidence="7" type="ORF">DSCW_39640</name>
</gene>
<keyword evidence="5 6" id="KW-0472">Membrane</keyword>
<organism evidence="7 8">
    <name type="scientific">Desulfosarcina widdelii</name>
    <dbReference type="NCBI Taxonomy" id="947919"/>
    <lineage>
        <taxon>Bacteria</taxon>
        <taxon>Pseudomonadati</taxon>
        <taxon>Thermodesulfobacteriota</taxon>
        <taxon>Desulfobacteria</taxon>
        <taxon>Desulfobacterales</taxon>
        <taxon>Desulfosarcinaceae</taxon>
        <taxon>Desulfosarcina</taxon>
    </lineage>
</organism>
<dbReference type="InterPro" id="IPR005598">
    <property type="entry name" value="ATP_synth_I"/>
</dbReference>
<evidence type="ECO:0000256" key="4">
    <source>
        <dbReference type="ARBA" id="ARBA00022989"/>
    </source>
</evidence>
<evidence type="ECO:0000256" key="6">
    <source>
        <dbReference type="SAM" id="Phobius"/>
    </source>
</evidence>
<evidence type="ECO:0000256" key="2">
    <source>
        <dbReference type="ARBA" id="ARBA00022475"/>
    </source>
</evidence>
<keyword evidence="3 6" id="KW-0812">Transmembrane</keyword>
<reference evidence="7 8" key="1">
    <citation type="submission" date="2019-11" db="EMBL/GenBank/DDBJ databases">
        <title>Comparative genomics of hydrocarbon-degrading Desulfosarcina strains.</title>
        <authorList>
            <person name="Watanabe M."/>
            <person name="Kojima H."/>
            <person name="Fukui M."/>
        </authorList>
    </citation>
    <scope>NUCLEOTIDE SEQUENCE [LARGE SCALE GENOMIC DNA]</scope>
    <source>
        <strain evidence="7 8">PP31</strain>
    </source>
</reference>
<dbReference type="EMBL" id="AP021875">
    <property type="protein sequence ID" value="BBO76547.1"/>
    <property type="molecule type" value="Genomic_DNA"/>
</dbReference>
<evidence type="ECO:0000313" key="7">
    <source>
        <dbReference type="EMBL" id="BBO76547.1"/>
    </source>
</evidence>
<name>A0A5K7ZKI8_9BACT</name>
<dbReference type="AlphaFoldDB" id="A0A5K7ZKI8"/>
<dbReference type="KEGG" id="dwd:DSCW_39640"/>
<keyword evidence="8" id="KW-1185">Reference proteome</keyword>
<proteinExistence type="predicted"/>
<comment type="subcellular location">
    <subcellularLocation>
        <location evidence="1">Cell membrane</location>
        <topology evidence="1">Multi-pass membrane protein</topology>
    </subcellularLocation>
</comment>
<feature type="transmembrane region" description="Helical" evidence="6">
    <location>
        <begin position="18"/>
        <end position="34"/>
    </location>
</feature>